<name>A0A4Q9GK84_9HYPH</name>
<dbReference type="PANTHER" id="PTHR12461">
    <property type="entry name" value="HYPOXIA-INDUCIBLE FACTOR 1 ALPHA INHIBITOR-RELATED"/>
    <property type="match status" value="1"/>
</dbReference>
<dbReference type="PROSITE" id="PS51184">
    <property type="entry name" value="JMJC"/>
    <property type="match status" value="1"/>
</dbReference>
<organism evidence="2 3">
    <name type="scientific">Hansschlegelia quercus</name>
    <dbReference type="NCBI Taxonomy" id="2528245"/>
    <lineage>
        <taxon>Bacteria</taxon>
        <taxon>Pseudomonadati</taxon>
        <taxon>Pseudomonadota</taxon>
        <taxon>Alphaproteobacteria</taxon>
        <taxon>Hyphomicrobiales</taxon>
        <taxon>Methylopilaceae</taxon>
        <taxon>Hansschlegelia</taxon>
    </lineage>
</organism>
<feature type="domain" description="JmjC" evidence="1">
    <location>
        <begin position="102"/>
        <end position="247"/>
    </location>
</feature>
<sequence>MTATIRADAATLAASYPTRHFRISHDLASHPLLQLPRLIELTKELEKDRFEYNSGKLQPNQKAEDTPLVDLTPEQVVSQIETAGAWMVLKRVESVPAYRAMMEEALLSIAKQLGYESLDGASFRDIEGYIFVSSANSVTPFHCDNEDNFFVQIRGPKFFHLFDNDDRSLVSEEMLESAPSKHRNLPYDPSFEARAKVYDLKPGEGVFVPYQVPHWVRTGDDYSISMAITWRSDAVVRRNKLIFMNAWLREKGYPQAAPGVNATLDGLKVAAYTAARSALEPLRRNETMRRLLRSAVFGKKANYYYEAQKAAEQKKAA</sequence>
<keyword evidence="3" id="KW-1185">Reference proteome</keyword>
<dbReference type="InterPro" id="IPR041667">
    <property type="entry name" value="Cupin_8"/>
</dbReference>
<gene>
    <name evidence="2" type="ORF">EYR15_10565</name>
</gene>
<comment type="caution">
    <text evidence="2">The sequence shown here is derived from an EMBL/GenBank/DDBJ whole genome shotgun (WGS) entry which is preliminary data.</text>
</comment>
<dbReference type="AlphaFoldDB" id="A0A4Q9GK84"/>
<dbReference type="PANTHER" id="PTHR12461:SF105">
    <property type="entry name" value="HYPOXIA-INDUCIBLE FACTOR 1-ALPHA INHIBITOR"/>
    <property type="match status" value="1"/>
</dbReference>
<reference evidence="2 3" key="1">
    <citation type="submission" date="2019-02" db="EMBL/GenBank/DDBJ databases">
        <title>Hansschlegelia quercus sp. nov., a novel methylotrophic bacterium from buds of oak (Quercus robur L.).</title>
        <authorList>
            <person name="Agafonova N.V."/>
            <person name="Kaparullina E.N."/>
            <person name="Grouzdev D.S."/>
            <person name="Doronina N.V."/>
        </authorList>
    </citation>
    <scope>NUCLEOTIDE SEQUENCE [LARGE SCALE GENOMIC DNA]</scope>
    <source>
        <strain evidence="2 3">Dub</strain>
    </source>
</reference>
<dbReference type="RefSeq" id="WP_131003501.1">
    <property type="nucleotide sequence ID" value="NZ_JBHSZR010000007.1"/>
</dbReference>
<evidence type="ECO:0000259" key="1">
    <source>
        <dbReference type="PROSITE" id="PS51184"/>
    </source>
</evidence>
<dbReference type="EMBL" id="SIUB01000004">
    <property type="protein sequence ID" value="TBN53445.1"/>
    <property type="molecule type" value="Genomic_DNA"/>
</dbReference>
<dbReference type="Gene3D" id="2.60.120.650">
    <property type="entry name" value="Cupin"/>
    <property type="match status" value="1"/>
</dbReference>
<dbReference type="InterPro" id="IPR003347">
    <property type="entry name" value="JmjC_dom"/>
</dbReference>
<dbReference type="OrthoDB" id="3776825at2"/>
<dbReference type="SUPFAM" id="SSF51197">
    <property type="entry name" value="Clavaminate synthase-like"/>
    <property type="match status" value="1"/>
</dbReference>
<dbReference type="SMART" id="SM00558">
    <property type="entry name" value="JmjC"/>
    <property type="match status" value="1"/>
</dbReference>
<dbReference type="Proteomes" id="UP000291613">
    <property type="component" value="Unassembled WGS sequence"/>
</dbReference>
<protein>
    <submittedName>
        <fullName evidence="2">Transcriptional regulator</fullName>
    </submittedName>
</protein>
<evidence type="ECO:0000313" key="3">
    <source>
        <dbReference type="Proteomes" id="UP000291613"/>
    </source>
</evidence>
<evidence type="ECO:0000313" key="2">
    <source>
        <dbReference type="EMBL" id="TBN53445.1"/>
    </source>
</evidence>
<accession>A0A4Q9GK84</accession>
<proteinExistence type="predicted"/>
<dbReference type="Pfam" id="PF13621">
    <property type="entry name" value="Cupin_8"/>
    <property type="match status" value="1"/>
</dbReference>